<dbReference type="PROSITE" id="PS00687">
    <property type="entry name" value="ALDEHYDE_DEHYDR_GLU"/>
    <property type="match status" value="1"/>
</dbReference>
<accession>A0A090IRA1</accession>
<dbReference type="InterPro" id="IPR016162">
    <property type="entry name" value="Ald_DH_N"/>
</dbReference>
<evidence type="ECO:0000256" key="1">
    <source>
        <dbReference type="ARBA" id="ARBA00009986"/>
    </source>
</evidence>
<evidence type="ECO:0000313" key="9">
    <source>
        <dbReference type="EMBL" id="CED71863.1"/>
    </source>
</evidence>
<keyword evidence="10" id="KW-1185">Reference proteome</keyword>
<dbReference type="PANTHER" id="PTHR43570">
    <property type="entry name" value="ALDEHYDE DEHYDROGENASE"/>
    <property type="match status" value="1"/>
</dbReference>
<dbReference type="GO" id="GO:0006081">
    <property type="term" value="P:aldehyde metabolic process"/>
    <property type="evidence" value="ECO:0007669"/>
    <property type="project" value="InterPro"/>
</dbReference>
<dbReference type="InterPro" id="IPR015590">
    <property type="entry name" value="Aldehyde_DH_dom"/>
</dbReference>
<dbReference type="AlphaFoldDB" id="A0A090IRA1"/>
<proteinExistence type="inferred from homology"/>
<feature type="domain" description="Aldehyde dehydrogenase" evidence="8">
    <location>
        <begin position="41"/>
        <end position="450"/>
    </location>
</feature>
<dbReference type="Gene3D" id="3.40.309.10">
    <property type="entry name" value="Aldehyde Dehydrogenase, Chain A, domain 2"/>
    <property type="match status" value="1"/>
</dbReference>
<evidence type="ECO:0000256" key="2">
    <source>
        <dbReference type="ARBA" id="ARBA00023002"/>
    </source>
</evidence>
<keyword evidence="2 4" id="KW-0560">Oxidoreductase</keyword>
<dbReference type="InterPro" id="IPR016161">
    <property type="entry name" value="Ald_DH/histidinol_DH"/>
</dbReference>
<dbReference type="PANTHER" id="PTHR43570:SF20">
    <property type="entry name" value="ALDEHYDE DEHYDROGENASE ALDX-RELATED"/>
    <property type="match status" value="1"/>
</dbReference>
<gene>
    <name evidence="9" type="primary">calB</name>
    <name evidence="9" type="ORF">AWOD_I_1798</name>
</gene>
<dbReference type="GO" id="GO:0004029">
    <property type="term" value="F:aldehyde dehydrogenase (NAD+) activity"/>
    <property type="evidence" value="ECO:0007669"/>
    <property type="project" value="TreeGrafter"/>
</dbReference>
<protein>
    <recommendedName>
        <fullName evidence="4">Aldehyde dehydrogenase</fullName>
    </recommendedName>
</protein>
<feature type="active site" evidence="5">
    <location>
        <position position="261"/>
    </location>
</feature>
<evidence type="ECO:0000256" key="4">
    <source>
        <dbReference type="PIRNR" id="PIRNR036492"/>
    </source>
</evidence>
<dbReference type="KEGG" id="awd:AWOD_I_1798"/>
<keyword evidence="3" id="KW-0520">NAD</keyword>
<dbReference type="HOGENOM" id="CLU_005391_3_6_6"/>
<dbReference type="InterPro" id="IPR012394">
    <property type="entry name" value="Aldehyde_DH_NAD(P)"/>
</dbReference>
<comment type="similarity">
    <text evidence="1 4 7">Belongs to the aldehyde dehydrogenase family.</text>
</comment>
<dbReference type="FunFam" id="3.40.309.10:FF:000003">
    <property type="entry name" value="Aldehyde dehydrogenase"/>
    <property type="match status" value="1"/>
</dbReference>
<dbReference type="EMBL" id="LN554846">
    <property type="protein sequence ID" value="CED71863.1"/>
    <property type="molecule type" value="Genomic_DNA"/>
</dbReference>
<organism evidence="9 10">
    <name type="scientific">Aliivibrio wodanis</name>
    <dbReference type="NCBI Taxonomy" id="80852"/>
    <lineage>
        <taxon>Bacteria</taxon>
        <taxon>Pseudomonadati</taxon>
        <taxon>Pseudomonadota</taxon>
        <taxon>Gammaproteobacteria</taxon>
        <taxon>Vibrionales</taxon>
        <taxon>Vibrionaceae</taxon>
        <taxon>Aliivibrio</taxon>
    </lineage>
</organism>
<dbReference type="SUPFAM" id="SSF53720">
    <property type="entry name" value="ALDH-like"/>
    <property type="match status" value="1"/>
</dbReference>
<dbReference type="InterPro" id="IPR029510">
    <property type="entry name" value="Ald_DH_CS_GLU"/>
</dbReference>
<dbReference type="Proteomes" id="UP000032427">
    <property type="component" value="Chromosome 1"/>
</dbReference>
<dbReference type="Gene3D" id="3.40.605.10">
    <property type="entry name" value="Aldehyde Dehydrogenase, Chain A, domain 1"/>
    <property type="match status" value="1"/>
</dbReference>
<dbReference type="CDD" id="cd07133">
    <property type="entry name" value="ALDH_CALDH_CalB"/>
    <property type="match status" value="1"/>
</dbReference>
<dbReference type="PIRSF" id="PIRSF036492">
    <property type="entry name" value="ALDH"/>
    <property type="match status" value="1"/>
</dbReference>
<evidence type="ECO:0000256" key="7">
    <source>
        <dbReference type="RuleBase" id="RU003345"/>
    </source>
</evidence>
<dbReference type="PATRIC" id="fig|80852.17.peg.1857"/>
<feature type="active site" evidence="5 6">
    <location>
        <position position="227"/>
    </location>
</feature>
<name>A0A090IRA1_9GAMM</name>
<evidence type="ECO:0000256" key="5">
    <source>
        <dbReference type="PIRSR" id="PIRSR036492-1"/>
    </source>
</evidence>
<dbReference type="InterPro" id="IPR016163">
    <property type="entry name" value="Ald_DH_C"/>
</dbReference>
<reference evidence="10" key="1">
    <citation type="submission" date="2014-09" db="EMBL/GenBank/DDBJ databases">
        <authorList>
            <person name="Hjerde E."/>
        </authorList>
    </citation>
    <scope>NUCLEOTIDE SEQUENCE [LARGE SCALE GENOMIC DNA]</scope>
    <source>
        <strain evidence="10">06/09/139</strain>
    </source>
</reference>
<evidence type="ECO:0000256" key="3">
    <source>
        <dbReference type="ARBA" id="ARBA00023027"/>
    </source>
</evidence>
<dbReference type="Pfam" id="PF00171">
    <property type="entry name" value="Aldedh"/>
    <property type="match status" value="1"/>
</dbReference>
<dbReference type="GO" id="GO:0005737">
    <property type="term" value="C:cytoplasm"/>
    <property type="evidence" value="ECO:0007669"/>
    <property type="project" value="TreeGrafter"/>
</dbReference>
<sequence length="480" mass="53558">MGCYNKIHFVEWNKLMSSVVNLSDEFEQLQQAYQASPYPSKDDRLGLLNGLKTALLAEKGALVSALENDYGFRSHFDSTICDLMPSIQHINYTRKQLSKWLKIKKRHAGLLLSPSKVSVCYQPLGVVGVIVPWNFPIYLSIAPIVTAIAAGNRVMVKLSEYTPETNQILRRIFSDLSEHVCIIEGESDIAAEFSQLPFNHLLFTGSTQVGKLVASAAAKNLTPITLELGGKSPVIVAEDAELVSAVDAIMLGKSMNAGQICVAPDYVFVPKEKVDKFISLYTQRFLQAFPEKKGRREYSHIINQAQYDRLLAYLDDAQEKGAKITAIGEIKDQQGRSFLPHLITNVTEDMRVMQEEIFGPILPIIGYDDIEEALSYIQARPRPLALYIMSLDKKLVKDISQRTHSGGLAINDTIMHVAADDAPFGGIGDSGMGSYHGIEGFRTFSHAKTILNTPNWLPRARLLLKHKKWMLKILSRKFMS</sequence>
<dbReference type="STRING" id="80852.AWOD_I_1798"/>
<evidence type="ECO:0000259" key="8">
    <source>
        <dbReference type="Pfam" id="PF00171"/>
    </source>
</evidence>
<evidence type="ECO:0000313" key="10">
    <source>
        <dbReference type="Proteomes" id="UP000032427"/>
    </source>
</evidence>
<evidence type="ECO:0000256" key="6">
    <source>
        <dbReference type="PROSITE-ProRule" id="PRU10007"/>
    </source>
</evidence>